<protein>
    <submittedName>
        <fullName evidence="1">Uncharacterized protein</fullName>
    </submittedName>
</protein>
<organism evidence="1 2">
    <name type="scientific">Clonostachys rosea f. rosea IK726</name>
    <dbReference type="NCBI Taxonomy" id="1349383"/>
    <lineage>
        <taxon>Eukaryota</taxon>
        <taxon>Fungi</taxon>
        <taxon>Dikarya</taxon>
        <taxon>Ascomycota</taxon>
        <taxon>Pezizomycotina</taxon>
        <taxon>Sordariomycetes</taxon>
        <taxon>Hypocreomycetidae</taxon>
        <taxon>Hypocreales</taxon>
        <taxon>Bionectriaceae</taxon>
        <taxon>Clonostachys</taxon>
    </lineage>
</organism>
<comment type="caution">
    <text evidence="1">The sequence shown here is derived from an EMBL/GenBank/DDBJ whole genome shotgun (WGS) entry which is preliminary data.</text>
</comment>
<name>A0ACA9TLN3_BIOOC</name>
<keyword evidence="2" id="KW-1185">Reference proteome</keyword>
<reference evidence="1" key="2">
    <citation type="submission" date="2021-10" db="EMBL/GenBank/DDBJ databases">
        <authorList>
            <person name="Piombo E."/>
        </authorList>
    </citation>
    <scope>NUCLEOTIDE SEQUENCE</scope>
</reference>
<dbReference type="EMBL" id="CADEHS020000005">
    <property type="protein sequence ID" value="CAG9941849.1"/>
    <property type="molecule type" value="Genomic_DNA"/>
</dbReference>
<reference evidence="1" key="1">
    <citation type="submission" date="2020-04" db="EMBL/GenBank/DDBJ databases">
        <authorList>
            <person name="Broberg M."/>
        </authorList>
    </citation>
    <scope>NUCLEOTIDE SEQUENCE</scope>
</reference>
<accession>A0ACA9TLN3</accession>
<evidence type="ECO:0000313" key="1">
    <source>
        <dbReference type="EMBL" id="CAG9941849.1"/>
    </source>
</evidence>
<dbReference type="Proteomes" id="UP000836387">
    <property type="component" value="Unassembled WGS sequence"/>
</dbReference>
<gene>
    <name evidence="1" type="ORF">CRV2_00003284</name>
</gene>
<evidence type="ECO:0000313" key="2">
    <source>
        <dbReference type="Proteomes" id="UP000836387"/>
    </source>
</evidence>
<sequence>MHKASGDVLASYPDNVLLVRFNTSKQTRFIVRLDRVSDNEIESNVYADTVSSAGSRNVVHAAPGGQVSNRLRSVLGIAYDGGTVEAIGNCLIVNSASSTIAISAQTTFRYDDLERKATVQIDEALAQPWEKLVERHRADYIRLFGRMSLPTLQGIWNPSFAPPWGSKNTININLQMNYWPTAIWSLTDDCAIPLLDLLERMSIRGRKRADSMYGCRGWCAHHNTDIWVDTSPQDRWMPATLWPLGGLWLSITLMECLKYQYDETIRARLFKVHEGAVQFLMDFLIPSKCGSYLTTNPSLSPENAFISKSGSKGIFCEGSAIDMVLVRVAPLQFLWSLERLSKPSHPLKIPAETTLAKIHPLTLSRAELIQEWGHNDYEGDGPGHRHVSHPFRLHPADLIRPVHTPELANAARKVLQRRLANGGGHTGWSRVWLLCFYARLLDREACGGNMHLLLSKSTLPNLLDTHPLFQIDGNFGGSAGILECLVQSLESELNGERVVQIKLLPACPEEWECGQLEKV</sequence>
<proteinExistence type="predicted"/>